<accession>A0A3P8GE86</accession>
<protein>
    <submittedName>
        <fullName evidence="1">Uncharacterized protein</fullName>
    </submittedName>
</protein>
<sequence>MYIRDRLICNILRICYTGHNLTYLVFSNAYCFQAIENLGRSPPKRERRSRWKNIVAACGSPFSWHWFNPFDQPPPLSPIFPEFKDDTFPLLSSVRSGSSTTLTETTLTSAHDGHGTDPSSSLLWSGTHAYRLVSGSRDILTL</sequence>
<proteinExistence type="predicted"/>
<name>A0A3P8GE86_9TREM</name>
<reference evidence="1 2" key="1">
    <citation type="submission" date="2018-11" db="EMBL/GenBank/DDBJ databases">
        <authorList>
            <consortium name="Pathogen Informatics"/>
        </authorList>
    </citation>
    <scope>NUCLEOTIDE SEQUENCE [LARGE SCALE GENOMIC DNA]</scope>
    <source>
        <strain evidence="1 2">Egypt</strain>
    </source>
</reference>
<evidence type="ECO:0000313" key="1">
    <source>
        <dbReference type="EMBL" id="VDP87107.1"/>
    </source>
</evidence>
<dbReference type="OrthoDB" id="331948at2759"/>
<dbReference type="AlphaFoldDB" id="A0A3P8GE86"/>
<keyword evidence="2" id="KW-1185">Reference proteome</keyword>
<evidence type="ECO:0000313" key="2">
    <source>
        <dbReference type="Proteomes" id="UP000272942"/>
    </source>
</evidence>
<dbReference type="Proteomes" id="UP000272942">
    <property type="component" value="Unassembled WGS sequence"/>
</dbReference>
<gene>
    <name evidence="1" type="ORF">ECPE_LOCUS10473</name>
</gene>
<dbReference type="EMBL" id="UZAN01049130">
    <property type="protein sequence ID" value="VDP87107.1"/>
    <property type="molecule type" value="Genomic_DNA"/>
</dbReference>
<organism evidence="1 2">
    <name type="scientific">Echinostoma caproni</name>
    <dbReference type="NCBI Taxonomy" id="27848"/>
    <lineage>
        <taxon>Eukaryota</taxon>
        <taxon>Metazoa</taxon>
        <taxon>Spiralia</taxon>
        <taxon>Lophotrochozoa</taxon>
        <taxon>Platyhelminthes</taxon>
        <taxon>Trematoda</taxon>
        <taxon>Digenea</taxon>
        <taxon>Plagiorchiida</taxon>
        <taxon>Echinostomata</taxon>
        <taxon>Echinostomatoidea</taxon>
        <taxon>Echinostomatidae</taxon>
        <taxon>Echinostoma</taxon>
    </lineage>
</organism>